<dbReference type="EMBL" id="SZYE01000162">
    <property type="protein sequence ID" value="TKR22599.1"/>
    <property type="molecule type" value="Genomic_DNA"/>
</dbReference>
<dbReference type="RefSeq" id="WP_195969313.1">
    <property type="nucleotide sequence ID" value="NZ_SZYE01000162.1"/>
</dbReference>
<comment type="caution">
    <text evidence="3">The sequence shown here is derived from an EMBL/GenBank/DDBJ whole genome shotgun (WGS) entry which is preliminary data.</text>
</comment>
<evidence type="ECO:0000256" key="1">
    <source>
        <dbReference type="SAM" id="MobiDB-lite"/>
    </source>
</evidence>
<evidence type="ECO:0000313" key="3">
    <source>
        <dbReference type="EMBL" id="TKR22599.1"/>
    </source>
</evidence>
<evidence type="ECO:0000313" key="4">
    <source>
        <dbReference type="Proteomes" id="UP000308121"/>
    </source>
</evidence>
<evidence type="ECO:0000259" key="2">
    <source>
        <dbReference type="SMART" id="SM00833"/>
    </source>
</evidence>
<sequence length="150" mass="16184">LAGVHDVRAGDRRLDPRHAAPVPGAPTARGVWTLELRADRPLHPERLVAEVARLGRGPHRSRGHFWVPTRPDSVCVWDGAGGRLSVGALGTWGRQPAATRLVFTGVEDVRADLLAAFDDVLLTADEHARGLHPWLGADDVLAPWLGDRAA</sequence>
<protein>
    <submittedName>
        <fullName evidence="3">Cobalamin biosynthesis protein CobW</fullName>
    </submittedName>
</protein>
<name>A0A7Z8JWX9_9CELL</name>
<dbReference type="InterPro" id="IPR011629">
    <property type="entry name" value="CobW-like_C"/>
</dbReference>
<dbReference type="SMART" id="SM00833">
    <property type="entry name" value="CobW_C"/>
    <property type="match status" value="1"/>
</dbReference>
<organism evidence="3 4">
    <name type="scientific">Cellulomonas hominis</name>
    <dbReference type="NCBI Taxonomy" id="156981"/>
    <lineage>
        <taxon>Bacteria</taxon>
        <taxon>Bacillati</taxon>
        <taxon>Actinomycetota</taxon>
        <taxon>Actinomycetes</taxon>
        <taxon>Micrococcales</taxon>
        <taxon>Cellulomonadaceae</taxon>
        <taxon>Cellulomonas</taxon>
    </lineage>
</organism>
<accession>A0A7Z8JWX9</accession>
<feature type="domain" description="CobW C-terminal" evidence="2">
    <location>
        <begin position="31"/>
        <end position="121"/>
    </location>
</feature>
<dbReference type="Proteomes" id="UP000308121">
    <property type="component" value="Unassembled WGS sequence"/>
</dbReference>
<dbReference type="AlphaFoldDB" id="A0A7Z8JWX9"/>
<proteinExistence type="predicted"/>
<feature type="compositionally biased region" description="Basic and acidic residues" evidence="1">
    <location>
        <begin position="1"/>
        <end position="18"/>
    </location>
</feature>
<gene>
    <name evidence="3" type="ORF">FA014_15540</name>
</gene>
<feature type="non-terminal residue" evidence="3">
    <location>
        <position position="1"/>
    </location>
</feature>
<dbReference type="Pfam" id="PF07683">
    <property type="entry name" value="CobW_C"/>
    <property type="match status" value="1"/>
</dbReference>
<dbReference type="SUPFAM" id="SSF90002">
    <property type="entry name" value="Hypothetical protein YjiA, C-terminal domain"/>
    <property type="match status" value="1"/>
</dbReference>
<reference evidence="3 4" key="1">
    <citation type="submission" date="2019-05" db="EMBL/GenBank/DDBJ databases">
        <title>Genome sequence of Cellulomonas hominis strain CS1.</title>
        <authorList>
            <person name="Belmont J."/>
            <person name="Maclea K.S."/>
        </authorList>
    </citation>
    <scope>NUCLEOTIDE SEQUENCE [LARGE SCALE GENOMIC DNA]</scope>
    <source>
        <strain evidence="3 4">CS1</strain>
    </source>
</reference>
<feature type="region of interest" description="Disordered" evidence="1">
    <location>
        <begin position="1"/>
        <end position="26"/>
    </location>
</feature>